<proteinExistence type="predicted"/>
<protein>
    <recommendedName>
        <fullName evidence="4">Pectate lyase superfamily protein domain-containing protein</fullName>
    </recommendedName>
</protein>
<feature type="compositionally biased region" description="Low complexity" evidence="1">
    <location>
        <begin position="1"/>
        <end position="18"/>
    </location>
</feature>
<dbReference type="InterPro" id="IPR012334">
    <property type="entry name" value="Pectin_lyas_fold"/>
</dbReference>
<sequence length="587" mass="63674">MAGGATAALASQTSQAPAVKGQLDGATGVSLNRYGFRGDGRTDDTRAWRDAIEEAAARNIQYIFVPPGETGVSTVSEPIVRGKLPAGLSFIGEGSRNGTAIHVGVRLRYTGAETCWFINFPDFSPVEVGQWSWRGLAFEAIDPRATMFDFNDAANHAPVDGGGHSYLVHARFEGCFLKGGQGGARQTGDGIRAAKLFDLFIDKNCSIRDWRRGVWLRGCDDCTIEARMDLNTRNIHHENSGTFGSNLQIRSNFLGRCPPQNAEPAYIVFDSGSGTLCMGTFFEGMGAERALLYLNGYGTTLVGNRFAGAPFFEMGPQARELTLITPACPVEQKAWRPIIHPPESWDFGYQQQDYRALVLGGTKNFRKTAGAHPRLLIGDAFPQYSDSGIPLAPPHDADFLADARGCRPRKRLLTALNNWGKVEGTPAQSGSTAIQHDQGSCGWLLRLDPGQEHPGIAAEFIMGVDIQPGDTLRIRLRYATTEASAWTLLAQRNFGSDHSLIQALPESDFGLAEARIETRGWKAGDTLGILVLKRPSARATCLLDFVEFLIDDGHDAAIDALTKQVQALSARLADAERRLGAPGVPPR</sequence>
<dbReference type="Proteomes" id="UP001597115">
    <property type="component" value="Unassembled WGS sequence"/>
</dbReference>
<dbReference type="SUPFAM" id="SSF51126">
    <property type="entry name" value="Pectin lyase-like"/>
    <property type="match status" value="1"/>
</dbReference>
<organism evidence="2 3">
    <name type="scientific">Sphingomonas tabacisoli</name>
    <dbReference type="NCBI Taxonomy" id="2249466"/>
    <lineage>
        <taxon>Bacteria</taxon>
        <taxon>Pseudomonadati</taxon>
        <taxon>Pseudomonadota</taxon>
        <taxon>Alphaproteobacteria</taxon>
        <taxon>Sphingomonadales</taxon>
        <taxon>Sphingomonadaceae</taxon>
        <taxon>Sphingomonas</taxon>
    </lineage>
</organism>
<accession>A0ABW4I3U9</accession>
<evidence type="ECO:0000256" key="1">
    <source>
        <dbReference type="SAM" id="MobiDB-lite"/>
    </source>
</evidence>
<evidence type="ECO:0008006" key="4">
    <source>
        <dbReference type="Google" id="ProtNLM"/>
    </source>
</evidence>
<dbReference type="EMBL" id="JBHUDY010000001">
    <property type="protein sequence ID" value="MFD1612624.1"/>
    <property type="molecule type" value="Genomic_DNA"/>
</dbReference>
<dbReference type="InterPro" id="IPR011050">
    <property type="entry name" value="Pectin_lyase_fold/virulence"/>
</dbReference>
<keyword evidence="3" id="KW-1185">Reference proteome</keyword>
<feature type="region of interest" description="Disordered" evidence="1">
    <location>
        <begin position="1"/>
        <end position="21"/>
    </location>
</feature>
<reference evidence="3" key="1">
    <citation type="journal article" date="2019" name="Int. J. Syst. Evol. Microbiol.">
        <title>The Global Catalogue of Microorganisms (GCM) 10K type strain sequencing project: providing services to taxonomists for standard genome sequencing and annotation.</title>
        <authorList>
            <consortium name="The Broad Institute Genomics Platform"/>
            <consortium name="The Broad Institute Genome Sequencing Center for Infectious Disease"/>
            <person name="Wu L."/>
            <person name="Ma J."/>
        </authorList>
    </citation>
    <scope>NUCLEOTIDE SEQUENCE [LARGE SCALE GENOMIC DNA]</scope>
    <source>
        <strain evidence="3">CGMCC 1.16275</strain>
    </source>
</reference>
<evidence type="ECO:0000313" key="2">
    <source>
        <dbReference type="EMBL" id="MFD1612624.1"/>
    </source>
</evidence>
<evidence type="ECO:0000313" key="3">
    <source>
        <dbReference type="Proteomes" id="UP001597115"/>
    </source>
</evidence>
<dbReference type="Gene3D" id="2.160.20.10">
    <property type="entry name" value="Single-stranded right-handed beta-helix, Pectin lyase-like"/>
    <property type="match status" value="1"/>
</dbReference>
<name>A0ABW4I3U9_9SPHN</name>
<comment type="caution">
    <text evidence="2">The sequence shown here is derived from an EMBL/GenBank/DDBJ whole genome shotgun (WGS) entry which is preliminary data.</text>
</comment>
<gene>
    <name evidence="2" type="ORF">ACFSCW_12505</name>
</gene>
<dbReference type="RefSeq" id="WP_380889687.1">
    <property type="nucleotide sequence ID" value="NZ_JBHUDY010000001.1"/>
</dbReference>